<gene>
    <name evidence="1" type="primary">WBGene00279553</name>
</gene>
<dbReference type="AlphaFoldDB" id="A0A2A6CM89"/>
<sequence length="168" mass="17501">MWLSGLCIALALFVTFRSSDACIPTKTPEPGIPATMRPPSLFILLTVVATLFLASSDACVPTKTPQPGIPATTTTVKPAITCNPPITAYPPADCMAVFTPKGKMCGEADITPTMVSCLPGWTVYYVSPTKTGTLADVFKCVGTTWMVSGFPLSQFTGAGAVQVACVSS</sequence>
<dbReference type="Proteomes" id="UP000005239">
    <property type="component" value="Unassembled WGS sequence"/>
</dbReference>
<reference evidence="1" key="2">
    <citation type="submission" date="2022-06" db="UniProtKB">
        <authorList>
            <consortium name="EnsemblMetazoa"/>
        </authorList>
    </citation>
    <scope>IDENTIFICATION</scope>
    <source>
        <strain evidence="1">PS312</strain>
    </source>
</reference>
<keyword evidence="2" id="KW-1185">Reference proteome</keyword>
<protein>
    <submittedName>
        <fullName evidence="1">Uncharacterized protein</fullName>
    </submittedName>
</protein>
<organism evidence="1 2">
    <name type="scientific">Pristionchus pacificus</name>
    <name type="common">Parasitic nematode worm</name>
    <dbReference type="NCBI Taxonomy" id="54126"/>
    <lineage>
        <taxon>Eukaryota</taxon>
        <taxon>Metazoa</taxon>
        <taxon>Ecdysozoa</taxon>
        <taxon>Nematoda</taxon>
        <taxon>Chromadorea</taxon>
        <taxon>Rhabditida</taxon>
        <taxon>Rhabditina</taxon>
        <taxon>Diplogasteromorpha</taxon>
        <taxon>Diplogasteroidea</taxon>
        <taxon>Neodiplogasteridae</taxon>
        <taxon>Pristionchus</taxon>
    </lineage>
</organism>
<accession>A0A8R1Z168</accession>
<proteinExistence type="predicted"/>
<dbReference type="EnsemblMetazoa" id="PPA41184.1">
    <property type="protein sequence ID" value="PPA41184.1"/>
    <property type="gene ID" value="WBGene00279553"/>
</dbReference>
<accession>A0A2A6CM89</accession>
<evidence type="ECO:0000313" key="1">
    <source>
        <dbReference type="EnsemblMetazoa" id="PPA41184.1"/>
    </source>
</evidence>
<reference evidence="2" key="1">
    <citation type="journal article" date="2008" name="Nat. Genet.">
        <title>The Pristionchus pacificus genome provides a unique perspective on nematode lifestyle and parasitism.</title>
        <authorList>
            <person name="Dieterich C."/>
            <person name="Clifton S.W."/>
            <person name="Schuster L.N."/>
            <person name="Chinwalla A."/>
            <person name="Delehaunty K."/>
            <person name="Dinkelacker I."/>
            <person name="Fulton L."/>
            <person name="Fulton R."/>
            <person name="Godfrey J."/>
            <person name="Minx P."/>
            <person name="Mitreva M."/>
            <person name="Roeseler W."/>
            <person name="Tian H."/>
            <person name="Witte H."/>
            <person name="Yang S.P."/>
            <person name="Wilson R.K."/>
            <person name="Sommer R.J."/>
        </authorList>
    </citation>
    <scope>NUCLEOTIDE SEQUENCE [LARGE SCALE GENOMIC DNA]</scope>
    <source>
        <strain evidence="2">PS312</strain>
    </source>
</reference>
<name>A0A2A6CM89_PRIPA</name>
<evidence type="ECO:0000313" key="2">
    <source>
        <dbReference type="Proteomes" id="UP000005239"/>
    </source>
</evidence>